<evidence type="ECO:0000256" key="3">
    <source>
        <dbReference type="ARBA" id="ARBA00022729"/>
    </source>
</evidence>
<feature type="transmembrane region" description="Helical" evidence="7">
    <location>
        <begin position="126"/>
        <end position="152"/>
    </location>
</feature>
<feature type="domain" description="TM2" evidence="8">
    <location>
        <begin position="91"/>
        <end position="141"/>
    </location>
</feature>
<feature type="transmembrane region" description="Helical" evidence="7">
    <location>
        <begin position="97"/>
        <end position="114"/>
    </location>
</feature>
<evidence type="ECO:0000256" key="7">
    <source>
        <dbReference type="SAM" id="Phobius"/>
    </source>
</evidence>
<dbReference type="PANTHER" id="PTHR21016:SF7">
    <property type="entry name" value="TM2 DOMAIN-CONTAINING PROTEIN 3"/>
    <property type="match status" value="1"/>
</dbReference>
<evidence type="ECO:0000256" key="1">
    <source>
        <dbReference type="ARBA" id="ARBA00004141"/>
    </source>
</evidence>
<reference evidence="10" key="1">
    <citation type="submission" date="2019-06" db="EMBL/GenBank/DDBJ databases">
        <title>Gordonia isolated from sludge of a wastewater treatment plant.</title>
        <authorList>
            <person name="Tamura T."/>
            <person name="Aoyama K."/>
            <person name="Kang Y."/>
            <person name="Saito S."/>
            <person name="Akiyama N."/>
            <person name="Yazawa K."/>
            <person name="Gonoi T."/>
            <person name="Mikami Y."/>
        </authorList>
    </citation>
    <scope>NUCLEOTIDE SEQUENCE [LARGE SCALE GENOMIC DNA]</scope>
    <source>
        <strain evidence="10">NBRC 107696</strain>
    </source>
</reference>
<evidence type="ECO:0000256" key="4">
    <source>
        <dbReference type="ARBA" id="ARBA00022989"/>
    </source>
</evidence>
<dbReference type="GO" id="GO:0016020">
    <property type="term" value="C:membrane"/>
    <property type="evidence" value="ECO:0007669"/>
    <property type="project" value="UniProtKB-SubCell"/>
</dbReference>
<dbReference type="Pfam" id="PF05154">
    <property type="entry name" value="TM2"/>
    <property type="match status" value="1"/>
</dbReference>
<organism evidence="9 10">
    <name type="scientific">Gordonia spumicola</name>
    <dbReference type="NCBI Taxonomy" id="589161"/>
    <lineage>
        <taxon>Bacteria</taxon>
        <taxon>Bacillati</taxon>
        <taxon>Actinomycetota</taxon>
        <taxon>Actinomycetes</taxon>
        <taxon>Mycobacteriales</taxon>
        <taxon>Gordoniaceae</taxon>
        <taxon>Gordonia</taxon>
    </lineage>
</organism>
<dbReference type="Proteomes" id="UP000444960">
    <property type="component" value="Unassembled WGS sequence"/>
</dbReference>
<comment type="subcellular location">
    <subcellularLocation>
        <location evidence="1">Membrane</location>
        <topology evidence="1">Multi-pass membrane protein</topology>
    </subcellularLocation>
</comment>
<evidence type="ECO:0000256" key="6">
    <source>
        <dbReference type="ARBA" id="ARBA00023180"/>
    </source>
</evidence>
<keyword evidence="2 7" id="KW-0812">Transmembrane</keyword>
<dbReference type="InterPro" id="IPR007829">
    <property type="entry name" value="TM2"/>
</dbReference>
<dbReference type="PANTHER" id="PTHR21016">
    <property type="entry name" value="BETA-AMYLOID BINDING PROTEIN-RELATED"/>
    <property type="match status" value="1"/>
</dbReference>
<keyword evidence="6" id="KW-0325">Glycoprotein</keyword>
<evidence type="ECO:0000313" key="9">
    <source>
        <dbReference type="EMBL" id="GEE01175.1"/>
    </source>
</evidence>
<name>A0A7I9V721_9ACTN</name>
<protein>
    <recommendedName>
        <fullName evidence="8">TM2 domain-containing protein</fullName>
    </recommendedName>
</protein>
<dbReference type="EMBL" id="BJOV01000003">
    <property type="protein sequence ID" value="GEE01175.1"/>
    <property type="molecule type" value="Genomic_DNA"/>
</dbReference>
<accession>A0A7I9V721</accession>
<keyword evidence="10" id="KW-1185">Reference proteome</keyword>
<keyword evidence="3" id="KW-0732">Signal</keyword>
<evidence type="ECO:0000313" key="10">
    <source>
        <dbReference type="Proteomes" id="UP000444960"/>
    </source>
</evidence>
<dbReference type="InterPro" id="IPR050932">
    <property type="entry name" value="TM2D1-3-like"/>
</dbReference>
<proteinExistence type="predicted"/>
<comment type="caution">
    <text evidence="9">The sequence shown here is derived from an EMBL/GenBank/DDBJ whole genome shotgun (WGS) entry which is preliminary data.</text>
</comment>
<keyword evidence="5 7" id="KW-0472">Membrane</keyword>
<evidence type="ECO:0000256" key="2">
    <source>
        <dbReference type="ARBA" id="ARBA00022692"/>
    </source>
</evidence>
<sequence length="171" mass="18029">MTGYGSGGYPYGGDGSIPPAAGSANLPQPYSQPYRNPMPYVPPYQQPVYVQPQYGQPSPYAAPMPYSPYGQAAVPGALYGVDPLTGIPLSDKSKSTAGLLQLFFGGFGVGRLYLGHTGIGVAQLMLTLFGLITTLFIVGGFILFGVGVWILIDAIMIFTGSVRDSNGRVLR</sequence>
<dbReference type="AlphaFoldDB" id="A0A7I9V721"/>
<gene>
    <name evidence="9" type="ORF">nbrc107696_16210</name>
</gene>
<keyword evidence="4 7" id="KW-1133">Transmembrane helix</keyword>
<evidence type="ECO:0000259" key="8">
    <source>
        <dbReference type="Pfam" id="PF05154"/>
    </source>
</evidence>
<evidence type="ECO:0000256" key="5">
    <source>
        <dbReference type="ARBA" id="ARBA00023136"/>
    </source>
</evidence>